<feature type="transmembrane region" description="Helical" evidence="1">
    <location>
        <begin position="33"/>
        <end position="50"/>
    </location>
</feature>
<gene>
    <name evidence="2" type="ORF">WIX40_03950</name>
</gene>
<dbReference type="AlphaFoldDB" id="A0ABD5JRI3"/>
<keyword evidence="1" id="KW-0812">Transmembrane</keyword>
<sequence length="98" mass="10641">MADRFPDLVALLSGLLILPWILGVPGHPSQLVQTGWTIGLVSMVVYLALYQTAKSLAARRSVKNNPSRIAPLISRVLKWSAGLLVLLMLISFGLIFTA</sequence>
<comment type="caution">
    <text evidence="2">The sequence shown here is derived from an EMBL/GenBank/DDBJ whole genome shotgun (WGS) entry which is preliminary data.</text>
</comment>
<proteinExistence type="predicted"/>
<name>A0ABD5JRI3_9HYPH</name>
<keyword evidence="1" id="KW-0472">Membrane</keyword>
<evidence type="ECO:0000313" key="3">
    <source>
        <dbReference type="Proteomes" id="UP001362311"/>
    </source>
</evidence>
<keyword evidence="1" id="KW-1133">Transmembrane helix</keyword>
<accession>A0ABD5JRI3</accession>
<evidence type="ECO:0000256" key="1">
    <source>
        <dbReference type="SAM" id="Phobius"/>
    </source>
</evidence>
<dbReference type="EMBL" id="JBBHKQ010000001">
    <property type="protein sequence ID" value="MEJ5899264.1"/>
    <property type="molecule type" value="Genomic_DNA"/>
</dbReference>
<organism evidence="2 3">
    <name type="scientific">Ochrobactrum teleogrylli</name>
    <dbReference type="NCBI Taxonomy" id="2479765"/>
    <lineage>
        <taxon>Bacteria</taxon>
        <taxon>Pseudomonadati</taxon>
        <taxon>Pseudomonadota</taxon>
        <taxon>Alphaproteobacteria</taxon>
        <taxon>Hyphomicrobiales</taxon>
        <taxon>Brucellaceae</taxon>
        <taxon>Brucella/Ochrobactrum group</taxon>
        <taxon>Ochrobactrum</taxon>
    </lineage>
</organism>
<protein>
    <submittedName>
        <fullName evidence="2">Uncharacterized protein</fullName>
    </submittedName>
</protein>
<feature type="transmembrane region" description="Helical" evidence="1">
    <location>
        <begin position="76"/>
        <end position="96"/>
    </location>
</feature>
<reference evidence="2 3" key="1">
    <citation type="submission" date="2024-03" db="EMBL/GenBank/DDBJ databases">
        <title>Reference genomes for the five species model microbial community.</title>
        <authorList>
            <person name="Padfield D."/>
        </authorList>
    </citation>
    <scope>NUCLEOTIDE SEQUENCE [LARGE SCALE GENOMIC DNA]</scope>
    <source>
        <strain evidence="2 3">AB1</strain>
    </source>
</reference>
<evidence type="ECO:0000313" key="2">
    <source>
        <dbReference type="EMBL" id="MEJ5899264.1"/>
    </source>
</evidence>
<dbReference type="RefSeq" id="WP_339438621.1">
    <property type="nucleotide sequence ID" value="NZ_JBBHKQ010000001.1"/>
</dbReference>
<dbReference type="Proteomes" id="UP001362311">
    <property type="component" value="Unassembled WGS sequence"/>
</dbReference>